<dbReference type="AlphaFoldDB" id="A0A0D2JEF6"/>
<reference evidence="1 2" key="1">
    <citation type="journal article" date="2013" name="Proc. Natl. Acad. Sci. U.S.A.">
        <title>Candidate phylum TM6 genome recovered from a hospital sink biofilm provides genomic insights into this uncultivated phylum.</title>
        <authorList>
            <person name="McLean J.S."/>
            <person name="Lombardo M.J."/>
            <person name="Badger J.H."/>
            <person name="Edlund A."/>
            <person name="Novotny M."/>
            <person name="Yee-Greenbaum J."/>
            <person name="Vyahhi N."/>
            <person name="Hall A.P."/>
            <person name="Yang Y."/>
            <person name="Dupont C.L."/>
            <person name="Ziegler M.G."/>
            <person name="Chitsaz H."/>
            <person name="Allen A.E."/>
            <person name="Yooseph S."/>
            <person name="Tesler G."/>
            <person name="Pevzner P.A."/>
            <person name="Friedman R.M."/>
            <person name="Nealson K.H."/>
            <person name="Venter J.C."/>
            <person name="Lasken R.S."/>
        </authorList>
    </citation>
    <scope>NUCLEOTIDE SEQUENCE [LARGE SCALE GENOMIC DNA]</scope>
    <source>
        <strain evidence="1 2">TM6SC1</strain>
    </source>
</reference>
<name>A0A0D2JEF6_9BACT</name>
<organism evidence="1 2">
    <name type="scientific">candidate division TM6 bacterium JCVI TM6SC1</name>
    <dbReference type="NCBI Taxonomy" id="1306947"/>
    <lineage>
        <taxon>Bacteria</taxon>
        <taxon>Candidatus Babelota</taxon>
        <taxon>Vermiphilus</taxon>
    </lineage>
</organism>
<dbReference type="Proteomes" id="UP000032214">
    <property type="component" value="Unassembled WGS sequence"/>
</dbReference>
<sequence length="238" mass="25618">MAYKRAMLISTLLTGASAHGFGFGFGSTYFGATTISNKKIDSLTAHGSSTVSKSNIKHDATINGAANIDKTNIGGTLEVNGALTADKLEVGLQARVNGYLTARASLFQEGLTVNGKALLEDITTPVLRVKKSVELKNSTITECIIGKKGSIFNSSVETLRGKFKRVSIKNSDIKTIIVENENESNVIITLVDSVISSIVTPDEQQVIVRMDKKSKIQEHLSDNIKIKINDSKKTVTCK</sequence>
<gene>
    <name evidence="1" type="ORF">J120_00565</name>
</gene>
<evidence type="ECO:0000313" key="2">
    <source>
        <dbReference type="Proteomes" id="UP000032214"/>
    </source>
</evidence>
<proteinExistence type="predicted"/>
<accession>A0A0D2JEF6</accession>
<dbReference type="EMBL" id="ARQD01000001">
    <property type="protein sequence ID" value="KIX85456.1"/>
    <property type="molecule type" value="Genomic_DNA"/>
</dbReference>
<protein>
    <submittedName>
        <fullName evidence="1">Uncharacterized protein</fullName>
    </submittedName>
</protein>
<comment type="caution">
    <text evidence="1">The sequence shown here is derived from an EMBL/GenBank/DDBJ whole genome shotgun (WGS) entry which is preliminary data.</text>
</comment>
<keyword evidence="2" id="KW-1185">Reference proteome</keyword>
<evidence type="ECO:0000313" key="1">
    <source>
        <dbReference type="EMBL" id="KIX85456.1"/>
    </source>
</evidence>